<reference evidence="2 3" key="1">
    <citation type="submission" date="2019-05" db="EMBL/GenBank/DDBJ databases">
        <title>Another draft genome of Portunus trituberculatus and its Hox gene families provides insights of decapod evolution.</title>
        <authorList>
            <person name="Jeong J.-H."/>
            <person name="Song I."/>
            <person name="Kim S."/>
            <person name="Choi T."/>
            <person name="Kim D."/>
            <person name="Ryu S."/>
            <person name="Kim W."/>
        </authorList>
    </citation>
    <scope>NUCLEOTIDE SEQUENCE [LARGE SCALE GENOMIC DNA]</scope>
    <source>
        <tissue evidence="2">Muscle</tissue>
    </source>
</reference>
<dbReference type="Proteomes" id="UP000324222">
    <property type="component" value="Unassembled WGS sequence"/>
</dbReference>
<dbReference type="AlphaFoldDB" id="A0A5B7FLK4"/>
<proteinExistence type="predicted"/>
<evidence type="ECO:0000313" key="2">
    <source>
        <dbReference type="EMBL" id="MPC46386.1"/>
    </source>
</evidence>
<feature type="region of interest" description="Disordered" evidence="1">
    <location>
        <begin position="15"/>
        <end position="91"/>
    </location>
</feature>
<sequence>MRVVLVIVMIQHVEETEEQQKKAPYEATETAWQEHTATAPAGKRGVTQGSEAGLPACASPSPWHQNTRRPSNKGERRHYKALPASGSGRID</sequence>
<feature type="compositionally biased region" description="Basic residues" evidence="1">
    <location>
        <begin position="66"/>
        <end position="80"/>
    </location>
</feature>
<feature type="compositionally biased region" description="Basic and acidic residues" evidence="1">
    <location>
        <begin position="15"/>
        <end position="24"/>
    </location>
</feature>
<dbReference type="EMBL" id="VSRR010007179">
    <property type="protein sequence ID" value="MPC46386.1"/>
    <property type="molecule type" value="Genomic_DNA"/>
</dbReference>
<name>A0A5B7FLK4_PORTR</name>
<organism evidence="2 3">
    <name type="scientific">Portunus trituberculatus</name>
    <name type="common">Swimming crab</name>
    <name type="synonym">Neptunus trituberculatus</name>
    <dbReference type="NCBI Taxonomy" id="210409"/>
    <lineage>
        <taxon>Eukaryota</taxon>
        <taxon>Metazoa</taxon>
        <taxon>Ecdysozoa</taxon>
        <taxon>Arthropoda</taxon>
        <taxon>Crustacea</taxon>
        <taxon>Multicrustacea</taxon>
        <taxon>Malacostraca</taxon>
        <taxon>Eumalacostraca</taxon>
        <taxon>Eucarida</taxon>
        <taxon>Decapoda</taxon>
        <taxon>Pleocyemata</taxon>
        <taxon>Brachyura</taxon>
        <taxon>Eubrachyura</taxon>
        <taxon>Portunoidea</taxon>
        <taxon>Portunidae</taxon>
        <taxon>Portuninae</taxon>
        <taxon>Portunus</taxon>
    </lineage>
</organism>
<keyword evidence="3" id="KW-1185">Reference proteome</keyword>
<accession>A0A5B7FLK4</accession>
<evidence type="ECO:0000256" key="1">
    <source>
        <dbReference type="SAM" id="MobiDB-lite"/>
    </source>
</evidence>
<gene>
    <name evidence="2" type="ORF">E2C01_040107</name>
</gene>
<protein>
    <submittedName>
        <fullName evidence="2">Uncharacterized protein</fullName>
    </submittedName>
</protein>
<comment type="caution">
    <text evidence="2">The sequence shown here is derived from an EMBL/GenBank/DDBJ whole genome shotgun (WGS) entry which is preliminary data.</text>
</comment>
<evidence type="ECO:0000313" key="3">
    <source>
        <dbReference type="Proteomes" id="UP000324222"/>
    </source>
</evidence>